<evidence type="ECO:0000313" key="4">
    <source>
        <dbReference type="Proteomes" id="UP000053676"/>
    </source>
</evidence>
<dbReference type="AlphaFoldDB" id="W2SI33"/>
<keyword evidence="1" id="KW-0472">Membrane</keyword>
<organism evidence="3 4">
    <name type="scientific">Necator americanus</name>
    <name type="common">Human hookworm</name>
    <dbReference type="NCBI Taxonomy" id="51031"/>
    <lineage>
        <taxon>Eukaryota</taxon>
        <taxon>Metazoa</taxon>
        <taxon>Ecdysozoa</taxon>
        <taxon>Nematoda</taxon>
        <taxon>Chromadorea</taxon>
        <taxon>Rhabditida</taxon>
        <taxon>Rhabditina</taxon>
        <taxon>Rhabditomorpha</taxon>
        <taxon>Strongyloidea</taxon>
        <taxon>Ancylostomatidae</taxon>
        <taxon>Bunostominae</taxon>
        <taxon>Necator</taxon>
    </lineage>
</organism>
<proteinExistence type="predicted"/>
<keyword evidence="2" id="KW-0732">Signal</keyword>
<protein>
    <submittedName>
        <fullName evidence="3">Uncharacterized protein</fullName>
    </submittedName>
</protein>
<reference evidence="4" key="1">
    <citation type="journal article" date="2014" name="Nat. Genet.">
        <title>Genome of the human hookworm Necator americanus.</title>
        <authorList>
            <person name="Tang Y.T."/>
            <person name="Gao X."/>
            <person name="Rosa B.A."/>
            <person name="Abubucker S."/>
            <person name="Hallsworth-Pepin K."/>
            <person name="Martin J."/>
            <person name="Tyagi R."/>
            <person name="Heizer E."/>
            <person name="Zhang X."/>
            <person name="Bhonagiri-Palsikar V."/>
            <person name="Minx P."/>
            <person name="Warren W.C."/>
            <person name="Wang Q."/>
            <person name="Zhan B."/>
            <person name="Hotez P.J."/>
            <person name="Sternberg P.W."/>
            <person name="Dougall A."/>
            <person name="Gaze S.T."/>
            <person name="Mulvenna J."/>
            <person name="Sotillo J."/>
            <person name="Ranganathan S."/>
            <person name="Rabelo E.M."/>
            <person name="Wilson R.K."/>
            <person name="Felgner P.L."/>
            <person name="Bethony J."/>
            <person name="Hawdon J.M."/>
            <person name="Gasser R.B."/>
            <person name="Loukas A."/>
            <person name="Mitreva M."/>
        </authorList>
    </citation>
    <scope>NUCLEOTIDE SEQUENCE [LARGE SCALE GENOMIC DNA]</scope>
</reference>
<evidence type="ECO:0000256" key="2">
    <source>
        <dbReference type="SAM" id="SignalP"/>
    </source>
</evidence>
<accession>W2SI33</accession>
<gene>
    <name evidence="3" type="ORF">NECAME_15845</name>
</gene>
<feature type="signal peptide" evidence="2">
    <location>
        <begin position="1"/>
        <end position="21"/>
    </location>
</feature>
<dbReference type="Proteomes" id="UP000053676">
    <property type="component" value="Unassembled WGS sequence"/>
</dbReference>
<sequence length="172" mass="18967">MAKALLYFACISIAFFSYCQAATTKSTPLCGRCLPRTVTLTPSDGTPGSITPVIKMLPNTPQGCRQMRIICNTPAGYTKSNMVFNGTEPPKVGKNVNALISCFKASWHTTFMGSYIEILMINYSVFCLVAFMAIYSRSEAAAAKKPLREFKFHEIAGVFFATFSIFYTTKNT</sequence>
<dbReference type="OrthoDB" id="5795513at2759"/>
<dbReference type="KEGG" id="nai:NECAME_15845"/>
<evidence type="ECO:0000313" key="3">
    <source>
        <dbReference type="EMBL" id="ETN68402.1"/>
    </source>
</evidence>
<feature type="transmembrane region" description="Helical" evidence="1">
    <location>
        <begin position="111"/>
        <end position="131"/>
    </location>
</feature>
<keyword evidence="1" id="KW-1133">Transmembrane helix</keyword>
<keyword evidence="4" id="KW-1185">Reference proteome</keyword>
<keyword evidence="1" id="KW-0812">Transmembrane</keyword>
<dbReference type="EMBL" id="KI669273">
    <property type="protein sequence ID" value="ETN68402.1"/>
    <property type="molecule type" value="Genomic_DNA"/>
</dbReference>
<evidence type="ECO:0000256" key="1">
    <source>
        <dbReference type="SAM" id="Phobius"/>
    </source>
</evidence>
<feature type="chain" id="PRO_5004824444" evidence="2">
    <location>
        <begin position="22"/>
        <end position="172"/>
    </location>
</feature>
<name>W2SI33_NECAM</name>